<name>A0A7T5R3V9_9BACT</name>
<gene>
    <name evidence="1" type="ORF">HYS17_04750</name>
</gene>
<organism evidence="1 2">
    <name type="scientific">Micavibrio aeruginosavorus</name>
    <dbReference type="NCBI Taxonomy" id="349221"/>
    <lineage>
        <taxon>Bacteria</taxon>
        <taxon>Pseudomonadati</taxon>
        <taxon>Bdellovibrionota</taxon>
        <taxon>Bdellovibrionia</taxon>
        <taxon>Bdellovibrionales</taxon>
        <taxon>Pseudobdellovibrionaceae</taxon>
        <taxon>Micavibrio</taxon>
    </lineage>
</organism>
<dbReference type="Proteomes" id="UP000595362">
    <property type="component" value="Chromosome"/>
</dbReference>
<proteinExistence type="predicted"/>
<evidence type="ECO:0000313" key="1">
    <source>
        <dbReference type="EMBL" id="QQG37078.1"/>
    </source>
</evidence>
<dbReference type="EMBL" id="CP066681">
    <property type="protein sequence ID" value="QQG37078.1"/>
    <property type="molecule type" value="Genomic_DNA"/>
</dbReference>
<evidence type="ECO:0000313" key="2">
    <source>
        <dbReference type="Proteomes" id="UP000595362"/>
    </source>
</evidence>
<reference evidence="1 2" key="1">
    <citation type="submission" date="2020-07" db="EMBL/GenBank/DDBJ databases">
        <title>Huge and variable diversity of episymbiotic CPR bacteria and DPANN archaea in groundwater ecosystems.</title>
        <authorList>
            <person name="He C.Y."/>
            <person name="Keren R."/>
            <person name="Whittaker M."/>
            <person name="Farag I.F."/>
            <person name="Doudna J."/>
            <person name="Cate J.H.D."/>
            <person name="Banfield J.F."/>
        </authorList>
    </citation>
    <scope>NUCLEOTIDE SEQUENCE [LARGE SCALE GENOMIC DNA]</scope>
    <source>
        <strain evidence="1">NC_groundwater_70_Ag_B-0.1um_54_66</strain>
    </source>
</reference>
<dbReference type="AlphaFoldDB" id="A0A7T5R3V9"/>
<protein>
    <submittedName>
        <fullName evidence="1">Uncharacterized protein</fullName>
    </submittedName>
</protein>
<sequence>MATSAVAREYNHASGASLQNVPDLSAEFKAAVTNNLAKQSRELTSEDVYHQRPQTGPDAWTIMSDPDLIKFADKTLSAPIEPEGGLSRHNASLALTLALNGESTNPEVTALQQKIVEKYKDAQSNPYLRANCYSFAVGDRGTNAMFVAASPGEAAMGMDANDGAVDAPTIIKRAVADGLEYVGQDPEKIEIPQGKRLVALYTHEGEDYHWTRFDKGPDGGMVVSDKFGVQGDGSEVHVRKVDNIYDEMANDFGNGYQFQAFFLVPDEGIDVGMDAHMRRNAELPSLQQEGRKVGQGMDAQQANNVDLAYLKRTAMAGP</sequence>
<accession>A0A7T5R3V9</accession>